<evidence type="ECO:0000313" key="3">
    <source>
        <dbReference type="Proteomes" id="UP000320876"/>
    </source>
</evidence>
<gene>
    <name evidence="2" type="ORF">FB471_3931</name>
</gene>
<evidence type="ECO:0000313" key="2">
    <source>
        <dbReference type="EMBL" id="TQJ04149.1"/>
    </source>
</evidence>
<dbReference type="InterPro" id="IPR001387">
    <property type="entry name" value="Cro/C1-type_HTH"/>
</dbReference>
<feature type="domain" description="HTH cro/C1-type" evidence="1">
    <location>
        <begin position="17"/>
        <end position="48"/>
    </location>
</feature>
<dbReference type="GO" id="GO:0003677">
    <property type="term" value="F:DNA binding"/>
    <property type="evidence" value="ECO:0007669"/>
    <property type="project" value="InterPro"/>
</dbReference>
<dbReference type="Proteomes" id="UP000320876">
    <property type="component" value="Unassembled WGS sequence"/>
</dbReference>
<dbReference type="Pfam" id="PF19054">
    <property type="entry name" value="DUF5753"/>
    <property type="match status" value="1"/>
</dbReference>
<dbReference type="SUPFAM" id="SSF47413">
    <property type="entry name" value="lambda repressor-like DNA-binding domains"/>
    <property type="match status" value="1"/>
</dbReference>
<comment type="caution">
    <text evidence="2">The sequence shown here is derived from an EMBL/GenBank/DDBJ whole genome shotgun (WGS) entry which is preliminary data.</text>
</comment>
<evidence type="ECO:0000259" key="1">
    <source>
        <dbReference type="PROSITE" id="PS50943"/>
    </source>
</evidence>
<proteinExistence type="predicted"/>
<dbReference type="RefSeq" id="WP_141999869.1">
    <property type="nucleotide sequence ID" value="NZ_VFML01000001.1"/>
</dbReference>
<dbReference type="Pfam" id="PF13560">
    <property type="entry name" value="HTH_31"/>
    <property type="match status" value="1"/>
</dbReference>
<organism evidence="2 3">
    <name type="scientific">Amycolatopsis cihanbeyliensis</name>
    <dbReference type="NCBI Taxonomy" id="1128664"/>
    <lineage>
        <taxon>Bacteria</taxon>
        <taxon>Bacillati</taxon>
        <taxon>Actinomycetota</taxon>
        <taxon>Actinomycetes</taxon>
        <taxon>Pseudonocardiales</taxon>
        <taxon>Pseudonocardiaceae</taxon>
        <taxon>Amycolatopsis</taxon>
    </lineage>
</organism>
<dbReference type="Gene3D" id="1.10.260.40">
    <property type="entry name" value="lambda repressor-like DNA-binding domains"/>
    <property type="match status" value="1"/>
</dbReference>
<protein>
    <submittedName>
        <fullName evidence="2">Helix-turn-helix protein</fullName>
    </submittedName>
</protein>
<reference evidence="2 3" key="1">
    <citation type="submission" date="2019-06" db="EMBL/GenBank/DDBJ databases">
        <title>Sequencing the genomes of 1000 actinobacteria strains.</title>
        <authorList>
            <person name="Klenk H.-P."/>
        </authorList>
    </citation>
    <scope>NUCLEOTIDE SEQUENCE [LARGE SCALE GENOMIC DNA]</scope>
    <source>
        <strain evidence="2 3">DSM 45679</strain>
    </source>
</reference>
<dbReference type="OrthoDB" id="3672921at2"/>
<name>A0A542DM36_AMYCI</name>
<keyword evidence="3" id="KW-1185">Reference proteome</keyword>
<dbReference type="EMBL" id="VFML01000001">
    <property type="protein sequence ID" value="TQJ04149.1"/>
    <property type="molecule type" value="Genomic_DNA"/>
</dbReference>
<accession>A0A542DM36</accession>
<dbReference type="SMART" id="SM00530">
    <property type="entry name" value="HTH_XRE"/>
    <property type="match status" value="1"/>
</dbReference>
<dbReference type="PROSITE" id="PS50943">
    <property type="entry name" value="HTH_CROC1"/>
    <property type="match status" value="1"/>
</dbReference>
<dbReference type="AlphaFoldDB" id="A0A542DM36"/>
<dbReference type="InterPro" id="IPR010982">
    <property type="entry name" value="Lambda_DNA-bd_dom_sf"/>
</dbReference>
<sequence length="280" mass="31237">MPSKSSDARRRELGAELRRRRERAGLTGVDLARRLGWAQSTVSRFEAGTGSFTEVNVTTYLAHCGVGAPEAARVLRLARETEDGYLVRRQSLRTLILHETTAQRITATSPLLVPGLLQTEDYAQAVIRLPGRSEAEIGSRVAIRMERQQVLRGWNPAKFTYFLYEAALRCPFGGNRVMNEQMLHLGFLADRPNITIRVVPFAAGQFAAIGGNVTLMEFTEHGPVAYLESPLADLFVENREALTKYRGYLNQLANDALGERQSRELLARFASEYDPPEGAR</sequence>
<dbReference type="InterPro" id="IPR043917">
    <property type="entry name" value="DUF5753"/>
</dbReference>